<dbReference type="SUPFAM" id="SSF53474">
    <property type="entry name" value="alpha/beta-Hydrolases"/>
    <property type="match status" value="2"/>
</dbReference>
<dbReference type="HOGENOM" id="CLU_027551_1_1_1"/>
<comment type="similarity">
    <text evidence="9">Belongs to the carbohydrate esterase 1 (CE1) family.</text>
</comment>
<evidence type="ECO:0000259" key="11">
    <source>
        <dbReference type="PROSITE" id="PS51164"/>
    </source>
</evidence>
<keyword evidence="2 9" id="KW-0719">Serine esterase</keyword>
<accession>G4TQH7</accession>
<dbReference type="GO" id="GO:0005576">
    <property type="term" value="C:extracellular region"/>
    <property type="evidence" value="ECO:0007669"/>
    <property type="project" value="UniProtKB-SubCell"/>
</dbReference>
<evidence type="ECO:0000256" key="5">
    <source>
        <dbReference type="ARBA" id="ARBA00022801"/>
    </source>
</evidence>
<dbReference type="InterPro" id="IPR050955">
    <property type="entry name" value="Plant_Biomass_Hydrol_Est"/>
</dbReference>
<dbReference type="OrthoDB" id="2425929at2759"/>
<feature type="domain" description="CBM1" evidence="11">
    <location>
        <begin position="316"/>
        <end position="351"/>
    </location>
</feature>
<evidence type="ECO:0000256" key="2">
    <source>
        <dbReference type="ARBA" id="ARBA00022487"/>
    </source>
</evidence>
<dbReference type="EC" id="3.1.1.-" evidence="9"/>
<keyword evidence="4 9" id="KW-0732">Signal</keyword>
<keyword evidence="5 9" id="KW-0378">Hydrolase</keyword>
<dbReference type="InterPro" id="IPR000254">
    <property type="entry name" value="CBD"/>
</dbReference>
<dbReference type="PROSITE" id="PS51164">
    <property type="entry name" value="CBM1_2"/>
    <property type="match status" value="1"/>
</dbReference>
<dbReference type="Proteomes" id="UP000007148">
    <property type="component" value="Unassembled WGS sequence"/>
</dbReference>
<dbReference type="SMART" id="SM00236">
    <property type="entry name" value="fCBD"/>
    <property type="match status" value="1"/>
</dbReference>
<organism evidence="12 13">
    <name type="scientific">Serendipita indica (strain DSM 11827)</name>
    <name type="common">Root endophyte fungus</name>
    <name type="synonym">Piriformospora indica</name>
    <dbReference type="NCBI Taxonomy" id="1109443"/>
    <lineage>
        <taxon>Eukaryota</taxon>
        <taxon>Fungi</taxon>
        <taxon>Dikarya</taxon>
        <taxon>Basidiomycota</taxon>
        <taxon>Agaricomycotina</taxon>
        <taxon>Agaricomycetes</taxon>
        <taxon>Sebacinales</taxon>
        <taxon>Serendipitaceae</taxon>
        <taxon>Serendipita</taxon>
    </lineage>
</organism>
<evidence type="ECO:0000256" key="3">
    <source>
        <dbReference type="ARBA" id="ARBA00022525"/>
    </source>
</evidence>
<comment type="subcellular location">
    <subcellularLocation>
        <location evidence="1 9">Secreted</location>
    </subcellularLocation>
</comment>
<evidence type="ECO:0000313" key="13">
    <source>
        <dbReference type="Proteomes" id="UP000007148"/>
    </source>
</evidence>
<evidence type="ECO:0000256" key="6">
    <source>
        <dbReference type="ARBA" id="ARBA00023180"/>
    </source>
</evidence>
<evidence type="ECO:0000256" key="10">
    <source>
        <dbReference type="SAM" id="MobiDB-lite"/>
    </source>
</evidence>
<dbReference type="InterPro" id="IPR010126">
    <property type="entry name" value="Esterase_phb"/>
</dbReference>
<dbReference type="NCBIfam" id="TIGR01840">
    <property type="entry name" value="esterase_phb"/>
    <property type="match status" value="1"/>
</dbReference>
<evidence type="ECO:0000313" key="12">
    <source>
        <dbReference type="EMBL" id="CCA73570.1"/>
    </source>
</evidence>
<dbReference type="PROSITE" id="PS00562">
    <property type="entry name" value="CBM1_1"/>
    <property type="match status" value="1"/>
</dbReference>
<evidence type="ECO:0000256" key="8">
    <source>
        <dbReference type="ARBA" id="ARBA00023326"/>
    </source>
</evidence>
<dbReference type="Gene3D" id="3.40.50.1820">
    <property type="entry name" value="alpha/beta hydrolase"/>
    <property type="match status" value="1"/>
</dbReference>
<dbReference type="EMBL" id="CAFZ01000235">
    <property type="protein sequence ID" value="CCA73570.1"/>
    <property type="molecule type" value="Genomic_DNA"/>
</dbReference>
<gene>
    <name evidence="12" type="ORF">PIIN_07522</name>
</gene>
<feature type="compositionally biased region" description="Low complexity" evidence="10">
    <location>
        <begin position="293"/>
        <end position="313"/>
    </location>
</feature>
<dbReference type="STRING" id="1109443.G4TQH7"/>
<keyword evidence="8 9" id="KW-0624">Polysaccharide degradation</keyword>
<feature type="chain" id="PRO_5029033194" description="Carboxylic ester hydrolase" evidence="9">
    <location>
        <begin position="18"/>
        <end position="352"/>
    </location>
</feature>
<dbReference type="OMA" id="WGPNLQG"/>
<proteinExistence type="inferred from homology"/>
<reference evidence="12 13" key="1">
    <citation type="journal article" date="2011" name="PLoS Pathog.">
        <title>Endophytic Life Strategies Decoded by Genome and Transcriptome Analyses of the Mutualistic Root Symbiont Piriformospora indica.</title>
        <authorList>
            <person name="Zuccaro A."/>
            <person name="Lahrmann U."/>
            <person name="Guldener U."/>
            <person name="Langen G."/>
            <person name="Pfiffi S."/>
            <person name="Biedenkopf D."/>
            <person name="Wong P."/>
            <person name="Samans B."/>
            <person name="Grimm C."/>
            <person name="Basiewicz M."/>
            <person name="Murat C."/>
            <person name="Martin F."/>
            <person name="Kogel K.H."/>
        </authorList>
    </citation>
    <scope>NUCLEOTIDE SEQUENCE [LARGE SCALE GENOMIC DNA]</scope>
    <source>
        <strain evidence="12 13">DSM 11827</strain>
    </source>
</reference>
<sequence length="352" mass="37457">MFTSVLNLLASAALVFAAQNRLQQVTNFGANPNNVGMYVYKPSRVASSPALVVAIHYCSGSAQAYFGGTQYANRADQLGFIVIYPDSPRSGKCFDVHSPETLKHNAGGDSQGIASMIKYAINNYGVNPQRVFVTGSSSGAMMTNVMAGSYPDLITATSSYNGVPFGCFAGSGEWNSQCATGQIIKTAAQWGDIARAAYPGYSGPRPKMMIWDGTTDTVLNYKNYAEMIKQWTNVLGVSQTPTSTLTNNPQSGYTKTMYGNVVVGYSAQGVGHTVPVHEDVELAWWGVTGGSSTGTVTSTRPSSSTTRTQSSVSNGYEQSLYGQCGGQGYTGPTTCAQGTCKYFNAWYSQCLL</sequence>
<dbReference type="Pfam" id="PF00734">
    <property type="entry name" value="CBM_1"/>
    <property type="match status" value="1"/>
</dbReference>
<feature type="region of interest" description="Disordered" evidence="10">
    <location>
        <begin position="292"/>
        <end position="314"/>
    </location>
</feature>
<dbReference type="Pfam" id="PF10503">
    <property type="entry name" value="Esterase_PHB"/>
    <property type="match status" value="1"/>
</dbReference>
<comment type="function">
    <text evidence="9">Esterase involved in the hydrolysis of xylan, a major structural heterogeneous polysaccharide found in plant biomass representing the second most abundant polysaccharide in the biosphere, after cellulose.</text>
</comment>
<keyword evidence="6" id="KW-0325">Glycoprotein</keyword>
<dbReference type="InParanoid" id="G4TQH7"/>
<dbReference type="PANTHER" id="PTHR43037">
    <property type="entry name" value="UNNAMED PRODUCT-RELATED"/>
    <property type="match status" value="1"/>
</dbReference>
<keyword evidence="13" id="KW-1185">Reference proteome</keyword>
<dbReference type="GO" id="GO:0045493">
    <property type="term" value="P:xylan catabolic process"/>
    <property type="evidence" value="ECO:0007669"/>
    <property type="project" value="UniProtKB-UniRule"/>
</dbReference>
<evidence type="ECO:0000256" key="7">
    <source>
        <dbReference type="ARBA" id="ARBA00023277"/>
    </source>
</evidence>
<dbReference type="GO" id="GO:0030248">
    <property type="term" value="F:cellulose binding"/>
    <property type="evidence" value="ECO:0007669"/>
    <property type="project" value="InterPro"/>
</dbReference>
<name>G4TQH7_SERID</name>
<evidence type="ECO:0000256" key="1">
    <source>
        <dbReference type="ARBA" id="ARBA00004613"/>
    </source>
</evidence>
<dbReference type="GO" id="GO:0052689">
    <property type="term" value="F:carboxylic ester hydrolase activity"/>
    <property type="evidence" value="ECO:0007669"/>
    <property type="project" value="UniProtKB-KW"/>
</dbReference>
<keyword evidence="7 9" id="KW-0119">Carbohydrate metabolism</keyword>
<dbReference type="PANTHER" id="PTHR43037:SF3">
    <property type="entry name" value="FERULOYL ESTERASE B"/>
    <property type="match status" value="1"/>
</dbReference>
<keyword evidence="3 9" id="KW-0964">Secreted</keyword>
<evidence type="ECO:0000256" key="4">
    <source>
        <dbReference type="ARBA" id="ARBA00022729"/>
    </source>
</evidence>
<dbReference type="AlphaFoldDB" id="G4TQH7"/>
<dbReference type="eggNOG" id="ENOG502QTDU">
    <property type="taxonomic scope" value="Eukaryota"/>
</dbReference>
<protein>
    <recommendedName>
        <fullName evidence="9">Carboxylic ester hydrolase</fullName>
        <ecNumber evidence="9">3.1.1.-</ecNumber>
    </recommendedName>
</protein>
<feature type="signal peptide" evidence="9">
    <location>
        <begin position="1"/>
        <end position="17"/>
    </location>
</feature>
<comment type="caution">
    <text evidence="12">The sequence shown here is derived from an EMBL/GenBank/DDBJ whole genome shotgun (WGS) entry which is preliminary data.</text>
</comment>
<dbReference type="InterPro" id="IPR029058">
    <property type="entry name" value="AB_hydrolase_fold"/>
</dbReference>
<evidence type="ECO:0000256" key="9">
    <source>
        <dbReference type="RuleBase" id="RU367147"/>
    </source>
</evidence>